<accession>A0A0E9X5S3</accession>
<evidence type="ECO:0000313" key="1">
    <source>
        <dbReference type="EMBL" id="JAH97786.1"/>
    </source>
</evidence>
<dbReference type="EMBL" id="GBXM01010791">
    <property type="protein sequence ID" value="JAH97786.1"/>
    <property type="molecule type" value="Transcribed_RNA"/>
</dbReference>
<name>A0A0E9X5S3_ANGAN</name>
<organism evidence="1">
    <name type="scientific">Anguilla anguilla</name>
    <name type="common">European freshwater eel</name>
    <name type="synonym">Muraena anguilla</name>
    <dbReference type="NCBI Taxonomy" id="7936"/>
    <lineage>
        <taxon>Eukaryota</taxon>
        <taxon>Metazoa</taxon>
        <taxon>Chordata</taxon>
        <taxon>Craniata</taxon>
        <taxon>Vertebrata</taxon>
        <taxon>Euteleostomi</taxon>
        <taxon>Actinopterygii</taxon>
        <taxon>Neopterygii</taxon>
        <taxon>Teleostei</taxon>
        <taxon>Anguilliformes</taxon>
        <taxon>Anguillidae</taxon>
        <taxon>Anguilla</taxon>
    </lineage>
</organism>
<reference evidence="1" key="2">
    <citation type="journal article" date="2015" name="Fish Shellfish Immunol.">
        <title>Early steps in the European eel (Anguilla anguilla)-Vibrio vulnificus interaction in the gills: Role of the RtxA13 toxin.</title>
        <authorList>
            <person name="Callol A."/>
            <person name="Pajuelo D."/>
            <person name="Ebbesson L."/>
            <person name="Teles M."/>
            <person name="MacKenzie S."/>
            <person name="Amaro C."/>
        </authorList>
    </citation>
    <scope>NUCLEOTIDE SEQUENCE</scope>
</reference>
<proteinExistence type="predicted"/>
<reference evidence="1" key="1">
    <citation type="submission" date="2014-11" db="EMBL/GenBank/DDBJ databases">
        <authorList>
            <person name="Amaro Gonzalez C."/>
        </authorList>
    </citation>
    <scope>NUCLEOTIDE SEQUENCE</scope>
</reference>
<sequence>MYSTVLFVCINCCHCNGYFSHIGVALSTRTGNFYHFFVAWSKCISPCLTPGERGRPDFM</sequence>
<protein>
    <submittedName>
        <fullName evidence="1">Uncharacterized protein</fullName>
    </submittedName>
</protein>
<dbReference type="AlphaFoldDB" id="A0A0E9X5S3"/>